<keyword evidence="4 7" id="KW-0812">Transmembrane</keyword>
<reference evidence="10" key="1">
    <citation type="submission" date="2016-10" db="EMBL/GenBank/DDBJ databases">
        <authorList>
            <person name="Varghese N."/>
            <person name="Submissions S."/>
        </authorList>
    </citation>
    <scope>NUCLEOTIDE SEQUENCE [LARGE SCALE GENOMIC DNA]</scope>
    <source>
        <strain evidence="10">DSM 19183</strain>
    </source>
</reference>
<dbReference type="OrthoDB" id="2957247at2"/>
<dbReference type="PANTHER" id="PTHR43124:SF3">
    <property type="entry name" value="CHLORAMPHENICOL EFFLUX PUMP RV0191"/>
    <property type="match status" value="1"/>
</dbReference>
<keyword evidence="10" id="KW-1185">Reference proteome</keyword>
<feature type="domain" description="Major facilitator superfamily (MFS) profile" evidence="8">
    <location>
        <begin position="1"/>
        <end position="374"/>
    </location>
</feature>
<accession>A0A1H7FH33</accession>
<dbReference type="InterPro" id="IPR036259">
    <property type="entry name" value="MFS_trans_sf"/>
</dbReference>
<feature type="transmembrane region" description="Helical" evidence="7">
    <location>
        <begin position="293"/>
        <end position="311"/>
    </location>
</feature>
<evidence type="ECO:0000313" key="9">
    <source>
        <dbReference type="EMBL" id="SEK23732.1"/>
    </source>
</evidence>
<feature type="transmembrane region" description="Helical" evidence="7">
    <location>
        <begin position="70"/>
        <end position="88"/>
    </location>
</feature>
<evidence type="ECO:0000256" key="7">
    <source>
        <dbReference type="SAM" id="Phobius"/>
    </source>
</evidence>
<evidence type="ECO:0000256" key="5">
    <source>
        <dbReference type="ARBA" id="ARBA00022989"/>
    </source>
</evidence>
<dbReference type="InterPro" id="IPR020846">
    <property type="entry name" value="MFS_dom"/>
</dbReference>
<feature type="transmembrane region" description="Helical" evidence="7">
    <location>
        <begin position="239"/>
        <end position="258"/>
    </location>
</feature>
<dbReference type="PROSITE" id="PS50850">
    <property type="entry name" value="MFS"/>
    <property type="match status" value="1"/>
</dbReference>
<feature type="transmembrane region" description="Helical" evidence="7">
    <location>
        <begin position="265"/>
        <end position="287"/>
    </location>
</feature>
<feature type="transmembrane region" description="Helical" evidence="7">
    <location>
        <begin position="43"/>
        <end position="63"/>
    </location>
</feature>
<name>A0A1H7FH33_9LACT</name>
<dbReference type="InterPro" id="IPR011701">
    <property type="entry name" value="MFS"/>
</dbReference>
<keyword evidence="3" id="KW-1003">Cell membrane</keyword>
<evidence type="ECO:0000313" key="10">
    <source>
        <dbReference type="Proteomes" id="UP000199081"/>
    </source>
</evidence>
<protein>
    <submittedName>
        <fullName evidence="9">Predicted arabinose efflux permease, MFS family</fullName>
    </submittedName>
</protein>
<proteinExistence type="predicted"/>
<keyword evidence="2" id="KW-0813">Transport</keyword>
<comment type="subcellular location">
    <subcellularLocation>
        <location evidence="1">Cell membrane</location>
        <topology evidence="1">Multi-pass membrane protein</topology>
    </subcellularLocation>
</comment>
<organism evidence="9 10">
    <name type="scientific">Alkalibacterium pelagium</name>
    <dbReference type="NCBI Taxonomy" id="426702"/>
    <lineage>
        <taxon>Bacteria</taxon>
        <taxon>Bacillati</taxon>
        <taxon>Bacillota</taxon>
        <taxon>Bacilli</taxon>
        <taxon>Lactobacillales</taxon>
        <taxon>Carnobacteriaceae</taxon>
        <taxon>Alkalibacterium</taxon>
    </lineage>
</organism>
<feature type="transmembrane region" description="Helical" evidence="7">
    <location>
        <begin position="159"/>
        <end position="180"/>
    </location>
</feature>
<dbReference type="Gene3D" id="1.20.1250.20">
    <property type="entry name" value="MFS general substrate transporter like domains"/>
    <property type="match status" value="1"/>
</dbReference>
<evidence type="ECO:0000259" key="8">
    <source>
        <dbReference type="PROSITE" id="PS50850"/>
    </source>
</evidence>
<evidence type="ECO:0000256" key="2">
    <source>
        <dbReference type="ARBA" id="ARBA00022448"/>
    </source>
</evidence>
<keyword evidence="5 7" id="KW-1133">Transmembrane helix</keyword>
<dbReference type="GO" id="GO:0005886">
    <property type="term" value="C:plasma membrane"/>
    <property type="evidence" value="ECO:0007669"/>
    <property type="project" value="UniProtKB-SubCell"/>
</dbReference>
<evidence type="ECO:0000256" key="6">
    <source>
        <dbReference type="ARBA" id="ARBA00023136"/>
    </source>
</evidence>
<gene>
    <name evidence="9" type="ORF">SAMN04488099_101268</name>
</gene>
<evidence type="ECO:0000256" key="1">
    <source>
        <dbReference type="ARBA" id="ARBA00004651"/>
    </source>
</evidence>
<evidence type="ECO:0000256" key="3">
    <source>
        <dbReference type="ARBA" id="ARBA00022475"/>
    </source>
</evidence>
<dbReference type="PANTHER" id="PTHR43124">
    <property type="entry name" value="PURINE EFFLUX PUMP PBUE"/>
    <property type="match status" value="1"/>
</dbReference>
<dbReference type="EMBL" id="FNZU01000001">
    <property type="protein sequence ID" value="SEK23732.1"/>
    <property type="molecule type" value="Genomic_DNA"/>
</dbReference>
<dbReference type="Proteomes" id="UP000199081">
    <property type="component" value="Unassembled WGS sequence"/>
</dbReference>
<sequence>MLKIIAPSTAMIAVNYAFARFSFGLFLPYIITSLSLSEQEAGYVGTMGYLSFTLALLVSSSLIKTIGTFKVTQIAGFSAVTGLAGIALASNVYILGLGVFTAGLGSGLSSPVYSRIVDQSFSDEWKDRGNSWINSGTSFGMIISGPVALLFAAYWRRAFLFFALLALVVSLWNAWAIPDFKSSKETVKKTKLTVTHLFSRGNRLILASLVTGLASAIFWTFSRQAVVVNHGFTDSTSALFWVTMGVAGIAGGRAGNLIESRGIQYAFRLFLAILNVAIMMLAAPIGWTAYLSAVLYGIAYIAVTGSLLVIGTRQFPHAPQTGVSLAFLSLGIGQTIGTSVAGLVIGWTGYPMSFLLFGLAGFSGLFISFHKNAN</sequence>
<feature type="transmembrane region" description="Helical" evidence="7">
    <location>
        <begin position="12"/>
        <end position="31"/>
    </location>
</feature>
<evidence type="ECO:0000256" key="4">
    <source>
        <dbReference type="ARBA" id="ARBA00022692"/>
    </source>
</evidence>
<dbReference type="InterPro" id="IPR050189">
    <property type="entry name" value="MFS_Efflux_Transporters"/>
</dbReference>
<feature type="transmembrane region" description="Helical" evidence="7">
    <location>
        <begin position="351"/>
        <end position="369"/>
    </location>
</feature>
<keyword evidence="6 7" id="KW-0472">Membrane</keyword>
<dbReference type="STRING" id="426702.SAMN04488099_101268"/>
<dbReference type="AlphaFoldDB" id="A0A1H7FH33"/>
<dbReference type="RefSeq" id="WP_091478473.1">
    <property type="nucleotide sequence ID" value="NZ_BJYC01000001.1"/>
</dbReference>
<dbReference type="SUPFAM" id="SSF103473">
    <property type="entry name" value="MFS general substrate transporter"/>
    <property type="match status" value="1"/>
</dbReference>
<feature type="transmembrane region" description="Helical" evidence="7">
    <location>
        <begin position="201"/>
        <end position="219"/>
    </location>
</feature>
<dbReference type="GO" id="GO:0022857">
    <property type="term" value="F:transmembrane transporter activity"/>
    <property type="evidence" value="ECO:0007669"/>
    <property type="project" value="InterPro"/>
</dbReference>
<dbReference type="Pfam" id="PF07690">
    <property type="entry name" value="MFS_1"/>
    <property type="match status" value="1"/>
</dbReference>
<feature type="transmembrane region" description="Helical" evidence="7">
    <location>
        <begin position="323"/>
        <end position="345"/>
    </location>
</feature>